<proteinExistence type="predicted"/>
<dbReference type="Proteomes" id="UP000514509">
    <property type="component" value="Chromosome"/>
</dbReference>
<evidence type="ECO:0000313" key="2">
    <source>
        <dbReference type="Proteomes" id="UP000514509"/>
    </source>
</evidence>
<dbReference type="KEGG" id="add:HUW48_12690"/>
<keyword evidence="2" id="KW-1185">Reference proteome</keyword>
<organism evidence="1 2">
    <name type="scientific">Adhaeribacter radiodurans</name>
    <dbReference type="NCBI Taxonomy" id="2745197"/>
    <lineage>
        <taxon>Bacteria</taxon>
        <taxon>Pseudomonadati</taxon>
        <taxon>Bacteroidota</taxon>
        <taxon>Cytophagia</taxon>
        <taxon>Cytophagales</taxon>
        <taxon>Hymenobacteraceae</taxon>
        <taxon>Adhaeribacter</taxon>
    </lineage>
</organism>
<dbReference type="AlphaFoldDB" id="A0A7L7L7Q8"/>
<protein>
    <submittedName>
        <fullName evidence="1">Uncharacterized protein</fullName>
    </submittedName>
</protein>
<accession>A0A7L7L7Q8</accession>
<name>A0A7L7L7Q8_9BACT</name>
<gene>
    <name evidence="1" type="ORF">HUW48_12690</name>
</gene>
<reference evidence="1 2" key="1">
    <citation type="submission" date="2020-08" db="EMBL/GenBank/DDBJ databases">
        <title>Adhaeribacter dokdonensis sp. nov., isolated from the rhizosphere of Elymus tsukushiensis, a plant native to the Dokdo Islands, Republic of Korea.</title>
        <authorList>
            <person name="Ghim S.Y."/>
        </authorList>
    </citation>
    <scope>NUCLEOTIDE SEQUENCE [LARGE SCALE GENOMIC DNA]</scope>
    <source>
        <strain evidence="1 2">KUDC8001</strain>
    </source>
</reference>
<dbReference type="EMBL" id="CP055153">
    <property type="protein sequence ID" value="QMU28840.1"/>
    <property type="molecule type" value="Genomic_DNA"/>
</dbReference>
<sequence>MLIQHLKERNTANLVSHNLIQLDPYRLDLG</sequence>
<evidence type="ECO:0000313" key="1">
    <source>
        <dbReference type="EMBL" id="QMU28840.1"/>
    </source>
</evidence>